<dbReference type="GO" id="GO:0006730">
    <property type="term" value="P:one-carbon metabolic process"/>
    <property type="evidence" value="ECO:0007669"/>
    <property type="project" value="UniProtKB-KW"/>
</dbReference>
<dbReference type="EMBL" id="CP015136">
    <property type="protein sequence ID" value="AMY11345.1"/>
    <property type="molecule type" value="Genomic_DNA"/>
</dbReference>
<keyword evidence="7 19" id="KW-0808">Transferase</keyword>
<dbReference type="InterPro" id="IPR022636">
    <property type="entry name" value="S-AdoMet_synthetase_sfam"/>
</dbReference>
<evidence type="ECO:0000259" key="18">
    <source>
        <dbReference type="Pfam" id="PF02773"/>
    </source>
</evidence>
<feature type="domain" description="S-adenosylmethionine synthetase central" evidence="17">
    <location>
        <begin position="115"/>
        <end position="232"/>
    </location>
</feature>
<evidence type="ECO:0000259" key="17">
    <source>
        <dbReference type="Pfam" id="PF02772"/>
    </source>
</evidence>
<dbReference type="GO" id="GO:0046872">
    <property type="term" value="F:metal ion binding"/>
    <property type="evidence" value="ECO:0007669"/>
    <property type="project" value="UniProtKB-KW"/>
</dbReference>
<dbReference type="EC" id="2.5.1.6" evidence="5 13"/>
<dbReference type="STRING" id="1855912.LuPra_04595"/>
<keyword evidence="6" id="KW-0554">One-carbon metabolism</keyword>
<dbReference type="PATRIC" id="fig|1813736.3.peg.4846"/>
<comment type="similarity">
    <text evidence="4 15">Belongs to the AdoMet synthase family.</text>
</comment>
<dbReference type="Pfam" id="PF00438">
    <property type="entry name" value="S-AdoMet_synt_N"/>
    <property type="match status" value="1"/>
</dbReference>
<feature type="domain" description="S-adenosylmethionine synthetase C-terminal" evidence="18">
    <location>
        <begin position="235"/>
        <end position="368"/>
    </location>
</feature>
<feature type="domain" description="S-adenosylmethionine synthetase N-terminal" evidence="16">
    <location>
        <begin position="4"/>
        <end position="101"/>
    </location>
</feature>
<dbReference type="GO" id="GO:0005524">
    <property type="term" value="F:ATP binding"/>
    <property type="evidence" value="ECO:0007669"/>
    <property type="project" value="UniProtKB-KW"/>
</dbReference>
<evidence type="ECO:0000256" key="2">
    <source>
        <dbReference type="ARBA" id="ARBA00001958"/>
    </source>
</evidence>
<dbReference type="InterPro" id="IPR022629">
    <property type="entry name" value="S-AdoMet_synt_central"/>
</dbReference>
<dbReference type="PROSITE" id="PS00376">
    <property type="entry name" value="ADOMET_SYNTHASE_1"/>
    <property type="match status" value="1"/>
</dbReference>
<dbReference type="GO" id="GO:0004478">
    <property type="term" value="F:methionine adenosyltransferase activity"/>
    <property type="evidence" value="ECO:0007669"/>
    <property type="project" value="UniProtKB-UniRule"/>
</dbReference>
<dbReference type="PROSITE" id="PS00377">
    <property type="entry name" value="ADOMET_SYNTHASE_2"/>
    <property type="match status" value="1"/>
</dbReference>
<evidence type="ECO:0000256" key="5">
    <source>
        <dbReference type="ARBA" id="ARBA00012828"/>
    </source>
</evidence>
<comment type="pathway">
    <text evidence="3">Amino-acid biosynthesis; S-adenosyl-L-methionine biosynthesis; S-adenosyl-L-methionine from L-methionine: step 1/1.</text>
</comment>
<evidence type="ECO:0000256" key="13">
    <source>
        <dbReference type="NCBIfam" id="TIGR01034"/>
    </source>
</evidence>
<protein>
    <recommendedName>
        <fullName evidence="5 13">Methionine adenosyltransferase</fullName>
        <ecNumber evidence="5 13">2.5.1.6</ecNumber>
    </recommendedName>
</protein>
<comment type="cofactor">
    <cofactor evidence="1">
        <name>Mg(2+)</name>
        <dbReference type="ChEBI" id="CHEBI:18420"/>
    </cofactor>
</comment>
<keyword evidence="20" id="KW-1185">Reference proteome</keyword>
<dbReference type="Gene3D" id="3.30.300.10">
    <property type="match status" value="3"/>
</dbReference>
<evidence type="ECO:0000313" key="19">
    <source>
        <dbReference type="EMBL" id="AMY11345.1"/>
    </source>
</evidence>
<dbReference type="InterPro" id="IPR002133">
    <property type="entry name" value="S-AdoMet_synthetase"/>
</dbReference>
<evidence type="ECO:0000256" key="8">
    <source>
        <dbReference type="ARBA" id="ARBA00022723"/>
    </source>
</evidence>
<evidence type="ECO:0000256" key="7">
    <source>
        <dbReference type="ARBA" id="ARBA00022679"/>
    </source>
</evidence>
<keyword evidence="10" id="KW-0067">ATP-binding</keyword>
<dbReference type="InterPro" id="IPR022630">
    <property type="entry name" value="S-AdoMet_synt_C"/>
</dbReference>
<dbReference type="Proteomes" id="UP000076079">
    <property type="component" value="Chromosome"/>
</dbReference>
<gene>
    <name evidence="19" type="primary">metK</name>
    <name evidence="19" type="ORF">LuPra_04595</name>
</gene>
<keyword evidence="12 14" id="KW-0630">Potassium</keyword>
<evidence type="ECO:0000256" key="15">
    <source>
        <dbReference type="RuleBase" id="RU004462"/>
    </source>
</evidence>
<reference evidence="20" key="2">
    <citation type="submission" date="2016-04" db="EMBL/GenBank/DDBJ databases">
        <title>First Complete Genome Sequence of a Subdivision 6 Acidobacterium.</title>
        <authorList>
            <person name="Huang S."/>
            <person name="Vieira S."/>
            <person name="Bunk B."/>
            <person name="Riedel T."/>
            <person name="Sproeer C."/>
            <person name="Overmann J."/>
        </authorList>
    </citation>
    <scope>NUCLEOTIDE SEQUENCE [LARGE SCALE GENOMIC DNA]</scope>
    <source>
        <strain evidence="20">DSM 100886 HEG_-6_39</strain>
    </source>
</reference>
<dbReference type="AlphaFoldDB" id="A0A143PRV5"/>
<dbReference type="Pfam" id="PF02772">
    <property type="entry name" value="S-AdoMet_synt_M"/>
    <property type="match status" value="1"/>
</dbReference>
<evidence type="ECO:0000256" key="14">
    <source>
        <dbReference type="RuleBase" id="RU000542"/>
    </source>
</evidence>
<evidence type="ECO:0000313" key="20">
    <source>
        <dbReference type="Proteomes" id="UP000076079"/>
    </source>
</evidence>
<evidence type="ECO:0000256" key="9">
    <source>
        <dbReference type="ARBA" id="ARBA00022741"/>
    </source>
</evidence>
<dbReference type="CDD" id="cd18079">
    <property type="entry name" value="S-AdoMet_synt"/>
    <property type="match status" value="1"/>
</dbReference>
<evidence type="ECO:0000256" key="11">
    <source>
        <dbReference type="ARBA" id="ARBA00022842"/>
    </source>
</evidence>
<comment type="subcellular location">
    <subcellularLocation>
        <location evidence="14">Cytoplasm</location>
    </subcellularLocation>
</comment>
<evidence type="ECO:0000256" key="1">
    <source>
        <dbReference type="ARBA" id="ARBA00001946"/>
    </source>
</evidence>
<dbReference type="Pfam" id="PF02773">
    <property type="entry name" value="S-AdoMet_synt_C"/>
    <property type="match status" value="1"/>
</dbReference>
<dbReference type="FunFam" id="3.30.300.10:FF:000003">
    <property type="entry name" value="S-adenosylmethionine synthase"/>
    <property type="match status" value="1"/>
</dbReference>
<dbReference type="InterPro" id="IPR022631">
    <property type="entry name" value="ADOMET_SYNTHASE_CS"/>
</dbReference>
<evidence type="ECO:0000256" key="10">
    <source>
        <dbReference type="ARBA" id="ARBA00022840"/>
    </source>
</evidence>
<dbReference type="InterPro" id="IPR022628">
    <property type="entry name" value="S-AdoMet_synt_N"/>
</dbReference>
<name>A0A143PRV5_LUTPR</name>
<dbReference type="PANTHER" id="PTHR11964">
    <property type="entry name" value="S-ADENOSYLMETHIONINE SYNTHETASE"/>
    <property type="match status" value="1"/>
</dbReference>
<evidence type="ECO:0000256" key="12">
    <source>
        <dbReference type="ARBA" id="ARBA00022958"/>
    </source>
</evidence>
<evidence type="ECO:0000256" key="6">
    <source>
        <dbReference type="ARBA" id="ARBA00022563"/>
    </source>
</evidence>
<dbReference type="UniPathway" id="UPA00315">
    <property type="reaction ID" value="UER00080"/>
</dbReference>
<dbReference type="KEGG" id="abac:LuPra_04595"/>
<evidence type="ECO:0000256" key="4">
    <source>
        <dbReference type="ARBA" id="ARBA00009685"/>
    </source>
</evidence>
<organism evidence="19 20">
    <name type="scientific">Luteitalea pratensis</name>
    <dbReference type="NCBI Taxonomy" id="1855912"/>
    <lineage>
        <taxon>Bacteria</taxon>
        <taxon>Pseudomonadati</taxon>
        <taxon>Acidobacteriota</taxon>
        <taxon>Vicinamibacteria</taxon>
        <taxon>Vicinamibacterales</taxon>
        <taxon>Vicinamibacteraceae</taxon>
        <taxon>Luteitalea</taxon>
    </lineage>
</organism>
<keyword evidence="11 14" id="KW-0460">Magnesium</keyword>
<dbReference type="SUPFAM" id="SSF55973">
    <property type="entry name" value="S-adenosylmethionine synthetase"/>
    <property type="match status" value="3"/>
</dbReference>
<accession>A0A143PRV5</accession>
<keyword evidence="8 14" id="KW-0479">Metal-binding</keyword>
<comment type="cofactor">
    <cofactor evidence="2">
        <name>K(+)</name>
        <dbReference type="ChEBI" id="CHEBI:29103"/>
    </cofactor>
</comment>
<sequence>MSCFVLTSESVSEGHPDKVADFISDSALDACLSQDPTSKVAVETLVKEDLVVLAGEVTTGAKDVDYEQIARQAIREIGYDWADEVFNADGVQVILKITAQSKEINSSVVDRAAEEQGAGDQGLMFGYASNESPELMPLPILLAHRLTRGLAEDRKKGGAYRWIRPDSKSQVSVRYENGTPVAIERVVVSTQHVAEAKQDDIKAYVIEELAPRVLGDWTPAKDLFLVNPSGSFSHGGPSADAGVTGRKIIVDSYGGAARHGGGAFSGKDPSKVDRSAAYFGRYVAREVVKARLAARCEVQFSYAIGVAEPTSLLVETFGTGDNKAAEVFVRKTFDMRPAGIIKTLNLLRPIYRQTTNYGHFGRPGLPWEA</sequence>
<dbReference type="GO" id="GO:0005737">
    <property type="term" value="C:cytoplasm"/>
    <property type="evidence" value="ECO:0007669"/>
    <property type="project" value="UniProtKB-SubCell"/>
</dbReference>
<dbReference type="GO" id="GO:0006556">
    <property type="term" value="P:S-adenosylmethionine biosynthetic process"/>
    <property type="evidence" value="ECO:0007669"/>
    <property type="project" value="UniProtKB-UniRule"/>
</dbReference>
<keyword evidence="9" id="KW-0547">Nucleotide-binding</keyword>
<proteinExistence type="inferred from homology"/>
<dbReference type="NCBIfam" id="TIGR01034">
    <property type="entry name" value="metK"/>
    <property type="match status" value="1"/>
</dbReference>
<evidence type="ECO:0000256" key="3">
    <source>
        <dbReference type="ARBA" id="ARBA00005224"/>
    </source>
</evidence>
<dbReference type="RefSeq" id="WP_110172902.1">
    <property type="nucleotide sequence ID" value="NZ_CP015136.1"/>
</dbReference>
<dbReference type="OrthoDB" id="127898at2"/>
<dbReference type="PIRSF" id="PIRSF000497">
    <property type="entry name" value="MAT"/>
    <property type="match status" value="1"/>
</dbReference>
<comment type="subunit">
    <text evidence="14">Homotetramer.</text>
</comment>
<reference evidence="19 20" key="1">
    <citation type="journal article" date="2016" name="Genome Announc.">
        <title>First Complete Genome Sequence of a Subdivision 6 Acidobacterium Strain.</title>
        <authorList>
            <person name="Huang S."/>
            <person name="Vieira S."/>
            <person name="Bunk B."/>
            <person name="Riedel T."/>
            <person name="Sproer C."/>
            <person name="Overmann J."/>
        </authorList>
    </citation>
    <scope>NUCLEOTIDE SEQUENCE [LARGE SCALE GENOMIC DNA]</scope>
    <source>
        <strain evidence="20">DSM 100886 HEG_-6_39</strain>
    </source>
</reference>
<evidence type="ECO:0000259" key="16">
    <source>
        <dbReference type="Pfam" id="PF00438"/>
    </source>
</evidence>